<dbReference type="EMBL" id="CP095848">
    <property type="protein sequence ID" value="UPL50529.1"/>
    <property type="molecule type" value="Genomic_DNA"/>
</dbReference>
<gene>
    <name evidence="1" type="ORF">MWH26_06380</name>
</gene>
<proteinExistence type="predicted"/>
<protein>
    <submittedName>
        <fullName evidence="1">Phage tail protein</fullName>
    </submittedName>
</protein>
<dbReference type="RefSeq" id="WP_247976541.1">
    <property type="nucleotide sequence ID" value="NZ_CP095848.1"/>
</dbReference>
<sequence length="138" mass="14731">MINEVIGTEVAIKVNSKTLGCAESANFSTKFDMVDVSCMGSKGFKTQKPGAESWDGSISAVFRVINGDDAATNVSMKDMYTILRSKTLFDIEYELGGLDGEVFTSKAYLTNVDISIPKDGAVTWTANLVGAAPLVMEA</sequence>
<accession>A0ABY4JCJ3</accession>
<evidence type="ECO:0000313" key="2">
    <source>
        <dbReference type="Proteomes" id="UP000829647"/>
    </source>
</evidence>
<keyword evidence="2" id="KW-1185">Reference proteome</keyword>
<organism evidence="1 2">
    <name type="scientific">Hymenobacter sublimis</name>
    <dbReference type="NCBI Taxonomy" id="2933777"/>
    <lineage>
        <taxon>Bacteria</taxon>
        <taxon>Pseudomonadati</taxon>
        <taxon>Bacteroidota</taxon>
        <taxon>Cytophagia</taxon>
        <taxon>Cytophagales</taxon>
        <taxon>Hymenobacteraceae</taxon>
        <taxon>Hymenobacter</taxon>
    </lineage>
</organism>
<dbReference type="Proteomes" id="UP000829647">
    <property type="component" value="Chromosome"/>
</dbReference>
<name>A0ABY4JCJ3_9BACT</name>
<evidence type="ECO:0000313" key="1">
    <source>
        <dbReference type="EMBL" id="UPL50529.1"/>
    </source>
</evidence>
<reference evidence="1 2" key="1">
    <citation type="submission" date="2022-04" db="EMBL/GenBank/DDBJ databases">
        <title>Hymenobacter sp. isolated from the air.</title>
        <authorList>
            <person name="Won M."/>
            <person name="Lee C.-M."/>
            <person name="Woen H.-Y."/>
            <person name="Kwon S.-W."/>
        </authorList>
    </citation>
    <scope>NUCLEOTIDE SEQUENCE [LARGE SCALE GENOMIC DNA]</scope>
    <source>
        <strain evidence="2">5516 S-25</strain>
    </source>
</reference>